<dbReference type="InterPro" id="IPR011990">
    <property type="entry name" value="TPR-like_helical_dom_sf"/>
</dbReference>
<feature type="domain" description="Surface lipoprotein assembly modifier C-terminal" evidence="2">
    <location>
        <begin position="190"/>
        <end position="440"/>
    </location>
</feature>
<organism evidence="3 4">
    <name type="scientific">Terrihabitans rhizophilus</name>
    <dbReference type="NCBI Taxonomy" id="3092662"/>
    <lineage>
        <taxon>Bacteria</taxon>
        <taxon>Pseudomonadati</taxon>
        <taxon>Pseudomonadota</taxon>
        <taxon>Alphaproteobacteria</taxon>
        <taxon>Hyphomicrobiales</taxon>
        <taxon>Terrihabitans</taxon>
    </lineage>
</organism>
<feature type="signal peptide" evidence="1">
    <location>
        <begin position="1"/>
        <end position="20"/>
    </location>
</feature>
<dbReference type="Proteomes" id="UP001274321">
    <property type="component" value="Unassembled WGS sequence"/>
</dbReference>
<feature type="chain" id="PRO_5045764742" evidence="1">
    <location>
        <begin position="21"/>
        <end position="440"/>
    </location>
</feature>
<protein>
    <submittedName>
        <fullName evidence="3">Porin family protein</fullName>
    </submittedName>
</protein>
<dbReference type="EMBL" id="JAXAFJ010000010">
    <property type="protein sequence ID" value="MDX6807266.1"/>
    <property type="molecule type" value="Genomic_DNA"/>
</dbReference>
<evidence type="ECO:0000256" key="1">
    <source>
        <dbReference type="SAM" id="SignalP"/>
    </source>
</evidence>
<dbReference type="RefSeq" id="WP_319845396.1">
    <property type="nucleotide sequence ID" value="NZ_JAXAFJ010000010.1"/>
</dbReference>
<dbReference type="Gene3D" id="1.25.40.10">
    <property type="entry name" value="Tetratricopeptide repeat domain"/>
    <property type="match status" value="1"/>
</dbReference>
<dbReference type="InterPro" id="IPR007655">
    <property type="entry name" value="Slam_C"/>
</dbReference>
<evidence type="ECO:0000259" key="2">
    <source>
        <dbReference type="Pfam" id="PF04575"/>
    </source>
</evidence>
<name>A0ABU4RRP4_9HYPH</name>
<dbReference type="SUPFAM" id="SSF48452">
    <property type="entry name" value="TPR-like"/>
    <property type="match status" value="1"/>
</dbReference>
<keyword evidence="1" id="KW-0732">Signal</keyword>
<evidence type="ECO:0000313" key="3">
    <source>
        <dbReference type="EMBL" id="MDX6807266.1"/>
    </source>
</evidence>
<keyword evidence="4" id="KW-1185">Reference proteome</keyword>
<reference evidence="3 4" key="1">
    <citation type="submission" date="2023-11" db="EMBL/GenBank/DDBJ databases">
        <authorList>
            <person name="Bao R."/>
        </authorList>
    </citation>
    <scope>NUCLEOTIDE SEQUENCE [LARGE SCALE GENOMIC DNA]</scope>
    <source>
        <strain evidence="3 4">PJ23</strain>
    </source>
</reference>
<gene>
    <name evidence="3" type="ORF">SCD90_14430</name>
</gene>
<evidence type="ECO:0000313" key="4">
    <source>
        <dbReference type="Proteomes" id="UP001274321"/>
    </source>
</evidence>
<sequence length="440" mass="49044">MARISAIAVLLLCLAAAAPALSEGAKDAPARSGPSVVDLIAKGQYDLARDQTRTITEGKRDADVQRLFVEGLIFVHKGEDENAIAVFEQIVRFRPAFRLARVQIAQAYARRGNYDLARAQLSDLAQQSQNPVERSAFARYAELARQAEITKRGYDYSIYFTIAPSTNLNRGAGGDTILLGNREFVIDENSRSSSGVGVAFGGAYTRSFKLGQGSLNWRSSLDGKLYGNEDYNLFVFGQSLMYTQSFGRTIMSIGPVADVKTYGDEYYNTRVGGRLDVLHQINKSWSALASTSLLHQSYGQGREHLDGWIGSFDAIARYQFNPLTFVAFGGGVTRETTEEDRLDHTDLRASMVVGHKFGNGLYLEGKPNYEYHIYDGDFFAPFIGPREDHRVGAAVSTSFDRLSWKGFTPVLSYEYSYQFSNVDFYEYDSHDVSLNVRRVF</sequence>
<proteinExistence type="predicted"/>
<accession>A0ABU4RRP4</accession>
<comment type="caution">
    <text evidence="3">The sequence shown here is derived from an EMBL/GenBank/DDBJ whole genome shotgun (WGS) entry which is preliminary data.</text>
</comment>
<dbReference type="Pfam" id="PF04575">
    <property type="entry name" value="SlipAM"/>
    <property type="match status" value="1"/>
</dbReference>